<dbReference type="Proteomes" id="UP000261540">
    <property type="component" value="Unplaced"/>
</dbReference>
<dbReference type="FunFam" id="2.40.70.10:FF:000006">
    <property type="entry name" value="Cathepsin E"/>
    <property type="match status" value="1"/>
</dbReference>
<dbReference type="PROSITE" id="PS51767">
    <property type="entry name" value="PEPTIDASE_A1"/>
    <property type="match status" value="1"/>
</dbReference>
<dbReference type="InterPro" id="IPR033121">
    <property type="entry name" value="PEPTIDASE_A1"/>
</dbReference>
<evidence type="ECO:0000313" key="8">
    <source>
        <dbReference type="Proteomes" id="UP000261540"/>
    </source>
</evidence>
<dbReference type="Gene3D" id="2.60.40.1960">
    <property type="match status" value="1"/>
</dbReference>
<dbReference type="FunFam" id="2.40.70.10:FF:000004">
    <property type="entry name" value="Pepsin A"/>
    <property type="match status" value="1"/>
</dbReference>
<sequence>MLRTSWYTGRWRSTQPGRQTHNMKRTITALLCLALVAHGAIRVPLRRFTTLRAELRAAKKLVAFLQEHRADIFARKYAHCFPQGHSPRPHHGVEKLYNFMDAQYYGEISLGSPGQNFTVVFDTGSADLWVPSSYCVSQACGTHHRFKAFESSSYQHDGRVFSIHYGSGHLLGVMAKDVLQVGGISVKNQQFGESVYEPGFAFVLGRFDGVLGLGYPSLAEEAGAPVFDSLISQKKVDKPIFSFYLSRKKNKADVEGELLLGSIDESLFTGPLHWVPVTEKAYWQIKMDNVKVQGAVTFCAQGCQAIVDTGTSLIGGPTREIKLLQEYIGATRSTLGEFLVDCSRISSLPQVTFTMGGVDHTLSPDAYVRQETVDGQLICLSGFQATDIPTHLGPMWILGDVFISEFYTVFDRGQNQVGFAPACHNTRGSP</sequence>
<evidence type="ECO:0000313" key="7">
    <source>
        <dbReference type="Ensembl" id="ENSPKIP00000016911.1"/>
    </source>
</evidence>
<evidence type="ECO:0000256" key="4">
    <source>
        <dbReference type="PIRSR" id="PIRSR601461-2"/>
    </source>
</evidence>
<keyword evidence="5" id="KW-0645">Protease</keyword>
<dbReference type="PANTHER" id="PTHR47966:SF37">
    <property type="entry name" value="CATHEPSIN E-A-LIKE"/>
    <property type="match status" value="1"/>
</dbReference>
<keyword evidence="5" id="KW-0064">Aspartyl protease</keyword>
<evidence type="ECO:0000259" key="6">
    <source>
        <dbReference type="PROSITE" id="PS51767"/>
    </source>
</evidence>
<evidence type="ECO:0000256" key="5">
    <source>
        <dbReference type="RuleBase" id="RU000454"/>
    </source>
</evidence>
<dbReference type="AlphaFoldDB" id="A0A3B3RGW7"/>
<dbReference type="STRING" id="1676925.ENSPKIP00000016911"/>
<dbReference type="Gene3D" id="2.40.70.10">
    <property type="entry name" value="Acid Proteases"/>
    <property type="match status" value="2"/>
</dbReference>
<dbReference type="SUPFAM" id="SSF50630">
    <property type="entry name" value="Acid proteases"/>
    <property type="match status" value="1"/>
</dbReference>
<dbReference type="Gene3D" id="6.10.140.60">
    <property type="match status" value="1"/>
</dbReference>
<keyword evidence="8" id="KW-1185">Reference proteome</keyword>
<feature type="disulfide bond" evidence="4">
    <location>
        <begin position="135"/>
        <end position="140"/>
    </location>
</feature>
<organism evidence="7 8">
    <name type="scientific">Paramormyrops kingsleyae</name>
    <dbReference type="NCBI Taxonomy" id="1676925"/>
    <lineage>
        <taxon>Eukaryota</taxon>
        <taxon>Metazoa</taxon>
        <taxon>Chordata</taxon>
        <taxon>Craniata</taxon>
        <taxon>Vertebrata</taxon>
        <taxon>Euteleostomi</taxon>
        <taxon>Actinopterygii</taxon>
        <taxon>Neopterygii</taxon>
        <taxon>Teleostei</taxon>
        <taxon>Osteoglossocephala</taxon>
        <taxon>Osteoglossomorpha</taxon>
        <taxon>Osteoglossiformes</taxon>
        <taxon>Mormyridae</taxon>
        <taxon>Paramormyrops</taxon>
    </lineage>
</organism>
<comment type="similarity">
    <text evidence="1 5">Belongs to the peptidase A1 family.</text>
</comment>
<feature type="active site" evidence="3">
    <location>
        <position position="122"/>
    </location>
</feature>
<evidence type="ECO:0000256" key="1">
    <source>
        <dbReference type="ARBA" id="ARBA00007447"/>
    </source>
</evidence>
<feature type="disulfide bond" evidence="4">
    <location>
        <begin position="342"/>
        <end position="379"/>
    </location>
</feature>
<dbReference type="PANTHER" id="PTHR47966">
    <property type="entry name" value="BETA-SITE APP-CLEAVING ENZYME, ISOFORM A-RELATED"/>
    <property type="match status" value="1"/>
</dbReference>
<evidence type="ECO:0000256" key="3">
    <source>
        <dbReference type="PIRSR" id="PIRSR601461-1"/>
    </source>
</evidence>
<dbReference type="Ensembl" id="ENSPKIT00000041414.1">
    <property type="protein sequence ID" value="ENSPKIP00000016911.1"/>
    <property type="gene ID" value="ENSPKIG00000003042.1"/>
</dbReference>
<dbReference type="PROSITE" id="PS00141">
    <property type="entry name" value="ASP_PROTEASE"/>
    <property type="match status" value="1"/>
</dbReference>
<dbReference type="GO" id="GO:0006508">
    <property type="term" value="P:proteolysis"/>
    <property type="evidence" value="ECO:0007669"/>
    <property type="project" value="UniProtKB-KW"/>
</dbReference>
<keyword evidence="5" id="KW-0378">Hydrolase</keyword>
<feature type="domain" description="Peptidase A1" evidence="6">
    <location>
        <begin position="104"/>
        <end position="420"/>
    </location>
</feature>
<feature type="active site" evidence="3">
    <location>
        <position position="308"/>
    </location>
</feature>
<keyword evidence="2 4" id="KW-1015">Disulfide bond</keyword>
<feature type="disulfide bond" evidence="4">
    <location>
        <begin position="299"/>
        <end position="303"/>
    </location>
</feature>
<dbReference type="GO" id="GO:0004190">
    <property type="term" value="F:aspartic-type endopeptidase activity"/>
    <property type="evidence" value="ECO:0007669"/>
    <property type="project" value="UniProtKB-KW"/>
</dbReference>
<name>A0A3B3RGW7_9TELE</name>
<dbReference type="GeneTree" id="ENSGT00940000164590"/>
<proteinExistence type="inferred from homology"/>
<evidence type="ECO:0000256" key="2">
    <source>
        <dbReference type="ARBA" id="ARBA00023157"/>
    </source>
</evidence>
<reference evidence="7" key="2">
    <citation type="submission" date="2025-09" db="UniProtKB">
        <authorList>
            <consortium name="Ensembl"/>
        </authorList>
    </citation>
    <scope>IDENTIFICATION</scope>
</reference>
<dbReference type="Pfam" id="PF00026">
    <property type="entry name" value="Asp"/>
    <property type="match status" value="1"/>
</dbReference>
<reference evidence="7" key="1">
    <citation type="submission" date="2025-08" db="UniProtKB">
        <authorList>
            <consortium name="Ensembl"/>
        </authorList>
    </citation>
    <scope>IDENTIFICATION</scope>
</reference>
<protein>
    <submittedName>
        <fullName evidence="7">Nothepsin</fullName>
    </submittedName>
</protein>
<dbReference type="InterPro" id="IPR001969">
    <property type="entry name" value="Aspartic_peptidase_AS"/>
</dbReference>
<dbReference type="InterPro" id="IPR001461">
    <property type="entry name" value="Aspartic_peptidase_A1"/>
</dbReference>
<dbReference type="InterPro" id="IPR021109">
    <property type="entry name" value="Peptidase_aspartic_dom_sf"/>
</dbReference>
<accession>A0A3B3RGW7</accession>
<dbReference type="PRINTS" id="PR00792">
    <property type="entry name" value="PEPSIN"/>
</dbReference>